<organism evidence="1 2">
    <name type="scientific">Rapidithrix thailandica</name>
    <dbReference type="NCBI Taxonomy" id="413964"/>
    <lineage>
        <taxon>Bacteria</taxon>
        <taxon>Pseudomonadati</taxon>
        <taxon>Bacteroidota</taxon>
        <taxon>Cytophagia</taxon>
        <taxon>Cytophagales</taxon>
        <taxon>Flammeovirgaceae</taxon>
        <taxon>Rapidithrix</taxon>
    </lineage>
</organism>
<accession>A0AAW9SJL6</accession>
<proteinExistence type="predicted"/>
<comment type="caution">
    <text evidence="1">The sequence shown here is derived from an EMBL/GenBank/DDBJ whole genome shotgun (WGS) entry which is preliminary data.</text>
</comment>
<protein>
    <submittedName>
        <fullName evidence="1">Uncharacterized protein</fullName>
    </submittedName>
</protein>
<dbReference type="RefSeq" id="WP_346824753.1">
    <property type="nucleotide sequence ID" value="NZ_JBDKWZ010000033.1"/>
</dbReference>
<evidence type="ECO:0000313" key="1">
    <source>
        <dbReference type="EMBL" id="MEN7551975.1"/>
    </source>
</evidence>
<keyword evidence="2" id="KW-1185">Reference proteome</keyword>
<dbReference type="AlphaFoldDB" id="A0AAW9SJL6"/>
<sequence length="164" mass="19548">MANIHLTYRGMSKTHYDTVQAPVTGVLEPLSEHPQKNNLFIYVKEQEVAIENYTGFDNAIHGFYYMKRKRGFKFDFCFPLPVDNKRRLDISYVLYELTSNDSLTLVANKLMEQQCFQYLGIDWFPPYLKRVEEIEYDKFRLPQVEEKHLKDPTKALLIYEDVEY</sequence>
<reference evidence="1 2" key="1">
    <citation type="submission" date="2024-04" db="EMBL/GenBank/DDBJ databases">
        <title>Novel genus in family Flammeovirgaceae.</title>
        <authorList>
            <person name="Nguyen T.H."/>
            <person name="Vuong T.Q."/>
            <person name="Le H."/>
            <person name="Kim S.-G."/>
        </authorList>
    </citation>
    <scope>NUCLEOTIDE SEQUENCE [LARGE SCALE GENOMIC DNA]</scope>
    <source>
        <strain evidence="1 2">JCM 23209</strain>
    </source>
</reference>
<name>A0AAW9SJL6_9BACT</name>
<evidence type="ECO:0000313" key="2">
    <source>
        <dbReference type="Proteomes" id="UP001403385"/>
    </source>
</evidence>
<dbReference type="Proteomes" id="UP001403385">
    <property type="component" value="Unassembled WGS sequence"/>
</dbReference>
<dbReference type="EMBL" id="JBDKWZ010000033">
    <property type="protein sequence ID" value="MEN7551975.1"/>
    <property type="molecule type" value="Genomic_DNA"/>
</dbReference>
<gene>
    <name evidence="1" type="ORF">AAG747_28935</name>
</gene>